<dbReference type="SUPFAM" id="SSF103473">
    <property type="entry name" value="MFS general substrate transporter"/>
    <property type="match status" value="1"/>
</dbReference>
<dbReference type="InterPro" id="IPR011701">
    <property type="entry name" value="MFS"/>
</dbReference>
<name>A0ABW4FY42_9PSEU</name>
<keyword evidence="2 6" id="KW-0812">Transmembrane</keyword>
<feature type="transmembrane region" description="Helical" evidence="6">
    <location>
        <begin position="161"/>
        <end position="182"/>
    </location>
</feature>
<evidence type="ECO:0000256" key="2">
    <source>
        <dbReference type="ARBA" id="ARBA00022692"/>
    </source>
</evidence>
<feature type="transmembrane region" description="Helical" evidence="6">
    <location>
        <begin position="66"/>
        <end position="84"/>
    </location>
</feature>
<reference evidence="9" key="1">
    <citation type="journal article" date="2019" name="Int. J. Syst. Evol. Microbiol.">
        <title>The Global Catalogue of Microorganisms (GCM) 10K type strain sequencing project: providing services to taxonomists for standard genome sequencing and annotation.</title>
        <authorList>
            <consortium name="The Broad Institute Genomics Platform"/>
            <consortium name="The Broad Institute Genome Sequencing Center for Infectious Disease"/>
            <person name="Wu L."/>
            <person name="Ma J."/>
        </authorList>
    </citation>
    <scope>NUCLEOTIDE SEQUENCE [LARGE SCALE GENOMIC DNA]</scope>
    <source>
        <strain evidence="9">JCM 12165</strain>
    </source>
</reference>
<feature type="domain" description="Major facilitator superfamily (MFS) profile" evidence="7">
    <location>
        <begin position="28"/>
        <end position="429"/>
    </location>
</feature>
<dbReference type="RefSeq" id="WP_343982760.1">
    <property type="nucleotide sequence ID" value="NZ_BAAAJG010000015.1"/>
</dbReference>
<feature type="transmembrane region" description="Helical" evidence="6">
    <location>
        <begin position="129"/>
        <end position="149"/>
    </location>
</feature>
<evidence type="ECO:0000256" key="4">
    <source>
        <dbReference type="ARBA" id="ARBA00023136"/>
    </source>
</evidence>
<evidence type="ECO:0000256" key="5">
    <source>
        <dbReference type="SAM" id="MobiDB-lite"/>
    </source>
</evidence>
<dbReference type="PANTHER" id="PTHR23528">
    <property type="match status" value="1"/>
</dbReference>
<feature type="compositionally biased region" description="Polar residues" evidence="5">
    <location>
        <begin position="8"/>
        <end position="20"/>
    </location>
</feature>
<feature type="transmembrane region" description="Helical" evidence="6">
    <location>
        <begin position="188"/>
        <end position="208"/>
    </location>
</feature>
<evidence type="ECO:0000256" key="3">
    <source>
        <dbReference type="ARBA" id="ARBA00022989"/>
    </source>
</evidence>
<proteinExistence type="predicted"/>
<gene>
    <name evidence="8" type="ORF">ACFSCY_36360</name>
</gene>
<accession>A0ABW4FY42</accession>
<protein>
    <submittedName>
        <fullName evidence="8">MFS transporter</fullName>
    </submittedName>
</protein>
<feature type="transmembrane region" description="Helical" evidence="6">
    <location>
        <begin position="336"/>
        <end position="362"/>
    </location>
</feature>
<dbReference type="PANTHER" id="PTHR23528:SF1">
    <property type="entry name" value="MAJOR FACILITATOR SUPERFAMILY (MFS) PROFILE DOMAIN-CONTAINING PROTEIN"/>
    <property type="match status" value="1"/>
</dbReference>
<dbReference type="Pfam" id="PF07690">
    <property type="entry name" value="MFS_1"/>
    <property type="match status" value="1"/>
</dbReference>
<feature type="transmembrane region" description="Helical" evidence="6">
    <location>
        <begin position="105"/>
        <end position="123"/>
    </location>
</feature>
<keyword evidence="4 6" id="KW-0472">Membrane</keyword>
<feature type="transmembrane region" description="Helical" evidence="6">
    <location>
        <begin position="406"/>
        <end position="425"/>
    </location>
</feature>
<comment type="caution">
    <text evidence="8">The sequence shown here is derived from an EMBL/GenBank/DDBJ whole genome shotgun (WGS) entry which is preliminary data.</text>
</comment>
<sequence length="429" mass="44938">MTAENPPRQETGTLAGSTGARSLAGPGRLFTPGLALYNFGWAMAILTPVMLTLPLKVQDLVGSEDAAGAFGLVTAIGAVVAMICTPLGGRLSDRTTSRFGMRRPWIIGGAIGGLLSLLLIAVADSLWMVILGWVLTEIFFNTAWSAANATVADQVPPERRGLVSGVVGTGLPLALLVGSVAVNAFSGYVLRFGVPAVLLVIFASLFVLTLRDRRLDQRPAKLSLKEFALSFVFNPRRNPDFGWLWIGRFAIMFSYSGIQTYLVFLLSSRLGLEGGELTGTIVLANLGSAIAMIASSFFIGALSDRFRRRKVFAAGGSLIIALALAMIAFAPDTAMIIAASTILGFGTGGFFAVDFALATELLPESSDTGKDLGVWAITNALPQSIAPAIAPGIIALGTTAISGYSLLYLVGAGVAVLGAVFIYRIKGAR</sequence>
<dbReference type="Proteomes" id="UP001597145">
    <property type="component" value="Unassembled WGS sequence"/>
</dbReference>
<keyword evidence="3 6" id="KW-1133">Transmembrane helix</keyword>
<evidence type="ECO:0000256" key="6">
    <source>
        <dbReference type="SAM" id="Phobius"/>
    </source>
</evidence>
<dbReference type="EMBL" id="JBHUCP010000047">
    <property type="protein sequence ID" value="MFD1534901.1"/>
    <property type="molecule type" value="Genomic_DNA"/>
</dbReference>
<feature type="transmembrane region" description="Helical" evidence="6">
    <location>
        <begin position="34"/>
        <end position="54"/>
    </location>
</feature>
<organism evidence="8 9">
    <name type="scientific">Pseudonocardia aurantiaca</name>
    <dbReference type="NCBI Taxonomy" id="75290"/>
    <lineage>
        <taxon>Bacteria</taxon>
        <taxon>Bacillati</taxon>
        <taxon>Actinomycetota</taxon>
        <taxon>Actinomycetes</taxon>
        <taxon>Pseudonocardiales</taxon>
        <taxon>Pseudonocardiaceae</taxon>
        <taxon>Pseudonocardia</taxon>
    </lineage>
</organism>
<evidence type="ECO:0000256" key="1">
    <source>
        <dbReference type="ARBA" id="ARBA00004651"/>
    </source>
</evidence>
<feature type="transmembrane region" description="Helical" evidence="6">
    <location>
        <begin position="277"/>
        <end position="299"/>
    </location>
</feature>
<keyword evidence="9" id="KW-1185">Reference proteome</keyword>
<dbReference type="InterPro" id="IPR020846">
    <property type="entry name" value="MFS_dom"/>
</dbReference>
<evidence type="ECO:0000313" key="8">
    <source>
        <dbReference type="EMBL" id="MFD1534901.1"/>
    </source>
</evidence>
<dbReference type="Gene3D" id="1.20.1250.20">
    <property type="entry name" value="MFS general substrate transporter like domains"/>
    <property type="match status" value="2"/>
</dbReference>
<feature type="transmembrane region" description="Helical" evidence="6">
    <location>
        <begin position="243"/>
        <end position="265"/>
    </location>
</feature>
<evidence type="ECO:0000313" key="9">
    <source>
        <dbReference type="Proteomes" id="UP001597145"/>
    </source>
</evidence>
<evidence type="ECO:0000259" key="7">
    <source>
        <dbReference type="PROSITE" id="PS50850"/>
    </source>
</evidence>
<feature type="transmembrane region" description="Helical" evidence="6">
    <location>
        <begin position="311"/>
        <end position="330"/>
    </location>
</feature>
<feature type="transmembrane region" description="Helical" evidence="6">
    <location>
        <begin position="374"/>
        <end position="394"/>
    </location>
</feature>
<comment type="subcellular location">
    <subcellularLocation>
        <location evidence="1">Cell membrane</location>
        <topology evidence="1">Multi-pass membrane protein</topology>
    </subcellularLocation>
</comment>
<dbReference type="PROSITE" id="PS50850">
    <property type="entry name" value="MFS"/>
    <property type="match status" value="1"/>
</dbReference>
<dbReference type="InterPro" id="IPR036259">
    <property type="entry name" value="MFS_trans_sf"/>
</dbReference>
<feature type="region of interest" description="Disordered" evidence="5">
    <location>
        <begin position="1"/>
        <end position="20"/>
    </location>
</feature>